<comment type="caution">
    <text evidence="1">The sequence shown here is derived from an EMBL/GenBank/DDBJ whole genome shotgun (WGS) entry which is preliminary data.</text>
</comment>
<reference evidence="1 2" key="1">
    <citation type="submission" date="2018-11" db="EMBL/GenBank/DDBJ databases">
        <title>Genome sequence of Apiotrichum porosum DSM 27194.</title>
        <authorList>
            <person name="Aliyu H."/>
            <person name="Gorte O."/>
            <person name="Ochsenreither K."/>
        </authorList>
    </citation>
    <scope>NUCLEOTIDE SEQUENCE [LARGE SCALE GENOMIC DNA]</scope>
    <source>
        <strain evidence="1 2">DSM 27194</strain>
    </source>
</reference>
<dbReference type="AlphaFoldDB" id="A0A427YAU1"/>
<dbReference type="GeneID" id="39585347"/>
<accession>A0A427YAU1</accession>
<evidence type="ECO:0000313" key="2">
    <source>
        <dbReference type="Proteomes" id="UP000279236"/>
    </source>
</evidence>
<dbReference type="EMBL" id="RSCE01000001">
    <property type="protein sequence ID" value="RSH88270.1"/>
    <property type="molecule type" value="Genomic_DNA"/>
</dbReference>
<gene>
    <name evidence="1" type="ORF">EHS24_000804</name>
</gene>
<evidence type="ECO:0000313" key="1">
    <source>
        <dbReference type="EMBL" id="RSH88270.1"/>
    </source>
</evidence>
<dbReference type="Proteomes" id="UP000279236">
    <property type="component" value="Unassembled WGS sequence"/>
</dbReference>
<keyword evidence="2" id="KW-1185">Reference proteome</keyword>
<proteinExistence type="predicted"/>
<organism evidence="1 2">
    <name type="scientific">Apiotrichum porosum</name>
    <dbReference type="NCBI Taxonomy" id="105984"/>
    <lineage>
        <taxon>Eukaryota</taxon>
        <taxon>Fungi</taxon>
        <taxon>Dikarya</taxon>
        <taxon>Basidiomycota</taxon>
        <taxon>Agaricomycotina</taxon>
        <taxon>Tremellomycetes</taxon>
        <taxon>Trichosporonales</taxon>
        <taxon>Trichosporonaceae</taxon>
        <taxon>Apiotrichum</taxon>
    </lineage>
</organism>
<dbReference type="RefSeq" id="XP_028480478.1">
    <property type="nucleotide sequence ID" value="XM_028616621.1"/>
</dbReference>
<sequence length="111" mass="12261">MRSTVCGAGTERDPTGQFIPVCPACRSWWSEKRPELEESGGEAIAEGDVHRIEHMTNDVLDCSRVCRGYGFTNPDLDPLCHACFVDTFKDTEYVVSAIFDTAIGMSHSLDT</sequence>
<name>A0A427YAU1_9TREE</name>
<protein>
    <submittedName>
        <fullName evidence="1">Uncharacterized protein</fullName>
    </submittedName>
</protein>